<gene>
    <name evidence="2" type="ORF">ODALV1_LOCUS20002</name>
</gene>
<reference evidence="2 3" key="1">
    <citation type="submission" date="2024-08" db="EMBL/GenBank/DDBJ databases">
        <authorList>
            <person name="Cucini C."/>
            <person name="Frati F."/>
        </authorList>
    </citation>
    <scope>NUCLEOTIDE SEQUENCE [LARGE SCALE GENOMIC DNA]</scope>
</reference>
<protein>
    <submittedName>
        <fullName evidence="2">Uncharacterized protein</fullName>
    </submittedName>
</protein>
<evidence type="ECO:0000313" key="2">
    <source>
        <dbReference type="EMBL" id="CAL8122897.1"/>
    </source>
</evidence>
<feature type="region of interest" description="Disordered" evidence="1">
    <location>
        <begin position="46"/>
        <end position="70"/>
    </location>
</feature>
<sequence>MLEKRKGFFFSEPTKKETLAGKTDRVACAERDKPIELQKILYVDPDPQWHPNDCSDDDSAVCRSSKPHTP</sequence>
<proteinExistence type="predicted"/>
<name>A0ABP1R8S8_9HEXA</name>
<organism evidence="2 3">
    <name type="scientific">Orchesella dallaii</name>
    <dbReference type="NCBI Taxonomy" id="48710"/>
    <lineage>
        <taxon>Eukaryota</taxon>
        <taxon>Metazoa</taxon>
        <taxon>Ecdysozoa</taxon>
        <taxon>Arthropoda</taxon>
        <taxon>Hexapoda</taxon>
        <taxon>Collembola</taxon>
        <taxon>Entomobryomorpha</taxon>
        <taxon>Entomobryoidea</taxon>
        <taxon>Orchesellidae</taxon>
        <taxon>Orchesellinae</taxon>
        <taxon>Orchesella</taxon>
    </lineage>
</organism>
<dbReference type="EMBL" id="CAXLJM020000068">
    <property type="protein sequence ID" value="CAL8122897.1"/>
    <property type="molecule type" value="Genomic_DNA"/>
</dbReference>
<accession>A0ABP1R8S8</accession>
<keyword evidence="3" id="KW-1185">Reference proteome</keyword>
<evidence type="ECO:0000313" key="3">
    <source>
        <dbReference type="Proteomes" id="UP001642540"/>
    </source>
</evidence>
<evidence type="ECO:0000256" key="1">
    <source>
        <dbReference type="SAM" id="MobiDB-lite"/>
    </source>
</evidence>
<comment type="caution">
    <text evidence="2">The sequence shown here is derived from an EMBL/GenBank/DDBJ whole genome shotgun (WGS) entry which is preliminary data.</text>
</comment>
<dbReference type="Proteomes" id="UP001642540">
    <property type="component" value="Unassembled WGS sequence"/>
</dbReference>